<name>A0A4R9LRU1_9LEPT</name>
<evidence type="ECO:0000313" key="2">
    <source>
        <dbReference type="EMBL" id="TGN09857.1"/>
    </source>
</evidence>
<dbReference type="Pfam" id="PF14267">
    <property type="entry name" value="DUF4357"/>
    <property type="match status" value="1"/>
</dbReference>
<dbReference type="InterPro" id="IPR025579">
    <property type="entry name" value="DUF4357"/>
</dbReference>
<dbReference type="Proteomes" id="UP000298264">
    <property type="component" value="Unassembled WGS sequence"/>
</dbReference>
<sequence length="44" mass="4816">MFFFEDTIFSSPSAASCVVLGTASSGPEEWKTETRIKLKDSVES</sequence>
<proteinExistence type="predicted"/>
<comment type="caution">
    <text evidence="2">The sequence shown here is derived from an EMBL/GenBank/DDBJ whole genome shotgun (WGS) entry which is preliminary data.</text>
</comment>
<dbReference type="EMBL" id="RQHV01000050">
    <property type="protein sequence ID" value="TGN09857.1"/>
    <property type="molecule type" value="Genomic_DNA"/>
</dbReference>
<dbReference type="AlphaFoldDB" id="A0A4R9LRU1"/>
<feature type="domain" description="DUF4357" evidence="1">
    <location>
        <begin position="3"/>
        <end position="34"/>
    </location>
</feature>
<keyword evidence="3" id="KW-1185">Reference proteome</keyword>
<accession>A0A4R9LRU1</accession>
<dbReference type="OrthoDB" id="2656488at2"/>
<evidence type="ECO:0000259" key="1">
    <source>
        <dbReference type="Pfam" id="PF14267"/>
    </source>
</evidence>
<organism evidence="2 3">
    <name type="scientific">Leptospira ilyithenensis</name>
    <dbReference type="NCBI Taxonomy" id="2484901"/>
    <lineage>
        <taxon>Bacteria</taxon>
        <taxon>Pseudomonadati</taxon>
        <taxon>Spirochaetota</taxon>
        <taxon>Spirochaetia</taxon>
        <taxon>Leptospirales</taxon>
        <taxon>Leptospiraceae</taxon>
        <taxon>Leptospira</taxon>
    </lineage>
</organism>
<dbReference type="RefSeq" id="WP_135764704.1">
    <property type="nucleotide sequence ID" value="NZ_RQHV01000050.1"/>
</dbReference>
<gene>
    <name evidence="2" type="ORF">EHS11_11325</name>
</gene>
<evidence type="ECO:0000313" key="3">
    <source>
        <dbReference type="Proteomes" id="UP000298264"/>
    </source>
</evidence>
<reference evidence="2" key="1">
    <citation type="journal article" date="2019" name="PLoS Negl. Trop. Dis.">
        <title>Revisiting the worldwide diversity of Leptospira species in the environment.</title>
        <authorList>
            <person name="Vincent A.T."/>
            <person name="Schiettekatte O."/>
            <person name="Bourhy P."/>
            <person name="Veyrier F.J."/>
            <person name="Picardeau M."/>
        </authorList>
    </citation>
    <scope>NUCLEOTIDE SEQUENCE [LARGE SCALE GENOMIC DNA]</scope>
    <source>
        <strain evidence="2">201400974</strain>
    </source>
</reference>
<protein>
    <submittedName>
        <fullName evidence="2">DUF4357 domain-containing protein</fullName>
    </submittedName>
</protein>